<proteinExistence type="predicted"/>
<keyword evidence="1" id="KW-1133">Transmembrane helix</keyword>
<evidence type="ECO:0000313" key="3">
    <source>
        <dbReference type="Proteomes" id="UP000799772"/>
    </source>
</evidence>
<name>A0A9P4IL96_9PEZI</name>
<gene>
    <name evidence="2" type="ORF">NA57DRAFT_72791</name>
</gene>
<reference evidence="2" key="1">
    <citation type="journal article" date="2020" name="Stud. Mycol.">
        <title>101 Dothideomycetes genomes: a test case for predicting lifestyles and emergence of pathogens.</title>
        <authorList>
            <person name="Haridas S."/>
            <person name="Albert R."/>
            <person name="Binder M."/>
            <person name="Bloem J."/>
            <person name="Labutti K."/>
            <person name="Salamov A."/>
            <person name="Andreopoulos B."/>
            <person name="Baker S."/>
            <person name="Barry K."/>
            <person name="Bills G."/>
            <person name="Bluhm B."/>
            <person name="Cannon C."/>
            <person name="Castanera R."/>
            <person name="Culley D."/>
            <person name="Daum C."/>
            <person name="Ezra D."/>
            <person name="Gonzalez J."/>
            <person name="Henrissat B."/>
            <person name="Kuo A."/>
            <person name="Liang C."/>
            <person name="Lipzen A."/>
            <person name="Lutzoni F."/>
            <person name="Magnuson J."/>
            <person name="Mondo S."/>
            <person name="Nolan M."/>
            <person name="Ohm R."/>
            <person name="Pangilinan J."/>
            <person name="Park H.-J."/>
            <person name="Ramirez L."/>
            <person name="Alfaro M."/>
            <person name="Sun H."/>
            <person name="Tritt A."/>
            <person name="Yoshinaga Y."/>
            <person name="Zwiers L.-H."/>
            <person name="Turgeon B."/>
            <person name="Goodwin S."/>
            <person name="Spatafora J."/>
            <person name="Crous P."/>
            <person name="Grigoriev I."/>
        </authorList>
    </citation>
    <scope>NUCLEOTIDE SEQUENCE</scope>
    <source>
        <strain evidence="2">CBS 133067</strain>
    </source>
</reference>
<sequence length="237" mass="26795">MEAKHSNELNYSDGSFDNEPFLVPQDIRLRKSGWCSRVAVLRAATAASITLLVLTVLSFTIPQFIEHRHNIALEAHNCGNSTKEALANDCVFDVLNFAWTPRACFDVETYEESYNGSLERGPFLWSLGRRGADPITQDLEQLGRLDVVYTTHRFHVEHCAYSFKVLNRAAVNNDAPLPRWIGFSEHSEHCERTLVMGGKHDWEKIDLQVTMIYGACGRMSRLKGTEPVFKFLDTTAG</sequence>
<dbReference type="Proteomes" id="UP000799772">
    <property type="component" value="Unassembled WGS sequence"/>
</dbReference>
<dbReference type="InterPro" id="IPR053008">
    <property type="entry name" value="Phomopsin_biosynth_assoc"/>
</dbReference>
<dbReference type="EMBL" id="ML978123">
    <property type="protein sequence ID" value="KAF2101348.1"/>
    <property type="molecule type" value="Genomic_DNA"/>
</dbReference>
<dbReference type="PANTHER" id="PTHR35896">
    <property type="entry name" value="IG-LIKE DOMAIN-CONTAINING PROTEIN"/>
    <property type="match status" value="1"/>
</dbReference>
<dbReference type="PANTHER" id="PTHR35896:SF3">
    <property type="entry name" value="MAJOR FACILITATOR SUPERFAMILY TRANSPORTER"/>
    <property type="match status" value="1"/>
</dbReference>
<keyword evidence="1" id="KW-0812">Transmembrane</keyword>
<comment type="caution">
    <text evidence="2">The sequence shown here is derived from an EMBL/GenBank/DDBJ whole genome shotgun (WGS) entry which is preliminary data.</text>
</comment>
<evidence type="ECO:0000256" key="1">
    <source>
        <dbReference type="SAM" id="Phobius"/>
    </source>
</evidence>
<keyword evidence="3" id="KW-1185">Reference proteome</keyword>
<protein>
    <submittedName>
        <fullName evidence="2">Uncharacterized protein</fullName>
    </submittedName>
</protein>
<feature type="transmembrane region" description="Helical" evidence="1">
    <location>
        <begin position="39"/>
        <end position="61"/>
    </location>
</feature>
<evidence type="ECO:0000313" key="2">
    <source>
        <dbReference type="EMBL" id="KAF2101348.1"/>
    </source>
</evidence>
<organism evidence="2 3">
    <name type="scientific">Rhizodiscina lignyota</name>
    <dbReference type="NCBI Taxonomy" id="1504668"/>
    <lineage>
        <taxon>Eukaryota</taxon>
        <taxon>Fungi</taxon>
        <taxon>Dikarya</taxon>
        <taxon>Ascomycota</taxon>
        <taxon>Pezizomycotina</taxon>
        <taxon>Dothideomycetes</taxon>
        <taxon>Pleosporomycetidae</taxon>
        <taxon>Aulographales</taxon>
        <taxon>Rhizodiscinaceae</taxon>
        <taxon>Rhizodiscina</taxon>
    </lineage>
</organism>
<dbReference type="OrthoDB" id="3501153at2759"/>
<accession>A0A9P4IL96</accession>
<dbReference type="AlphaFoldDB" id="A0A9P4IL96"/>
<keyword evidence="1" id="KW-0472">Membrane</keyword>